<organism evidence="2 3">
    <name type="scientific">Solanum pennellii</name>
    <name type="common">Tomato</name>
    <name type="synonym">Lycopersicon pennellii</name>
    <dbReference type="NCBI Taxonomy" id="28526"/>
    <lineage>
        <taxon>Eukaryota</taxon>
        <taxon>Viridiplantae</taxon>
        <taxon>Streptophyta</taxon>
        <taxon>Embryophyta</taxon>
        <taxon>Tracheophyta</taxon>
        <taxon>Spermatophyta</taxon>
        <taxon>Magnoliopsida</taxon>
        <taxon>eudicotyledons</taxon>
        <taxon>Gunneridae</taxon>
        <taxon>Pentapetalae</taxon>
        <taxon>asterids</taxon>
        <taxon>lamiids</taxon>
        <taxon>Solanales</taxon>
        <taxon>Solanaceae</taxon>
        <taxon>Solanoideae</taxon>
        <taxon>Solaneae</taxon>
        <taxon>Solanum</taxon>
        <taxon>Solanum subgen. Lycopersicon</taxon>
    </lineage>
</organism>
<reference evidence="2" key="1">
    <citation type="journal article" date="2014" name="Nat. Genet.">
        <title>The genome of the stress-tolerant wild tomato species Solanum pennellii.</title>
        <authorList>
            <person name="Bolger A."/>
            <person name="Scossa F."/>
            <person name="Bolger M.E."/>
            <person name="Lanz C."/>
            <person name="Maumus F."/>
            <person name="Tohge T."/>
            <person name="Quesneville H."/>
            <person name="Alseekh S."/>
            <person name="Sorensen I."/>
            <person name="Lichtenstein G."/>
            <person name="Fich E.A."/>
            <person name="Conte M."/>
            <person name="Keller H."/>
            <person name="Schneeberger K."/>
            <person name="Schwacke R."/>
            <person name="Ofner I."/>
            <person name="Vrebalov J."/>
            <person name="Xu Y."/>
            <person name="Osorio S."/>
            <person name="Aflitos S.A."/>
            <person name="Schijlen E."/>
            <person name="Jimenez-Gomez J.M."/>
            <person name="Ryngajllo M."/>
            <person name="Kimura S."/>
            <person name="Kumar R."/>
            <person name="Koenig D."/>
            <person name="Headland L.R."/>
            <person name="Maloof J.N."/>
            <person name="Sinha N."/>
            <person name="van Ham R.C."/>
            <person name="Lankhorst R.K."/>
            <person name="Mao L."/>
            <person name="Vogel A."/>
            <person name="Arsova B."/>
            <person name="Panstruga R."/>
            <person name="Fei Z."/>
            <person name="Rose J.K."/>
            <person name="Zamir D."/>
            <person name="Carrari F."/>
            <person name="Giovannoni J.J."/>
            <person name="Weigel D."/>
            <person name="Usadel B."/>
            <person name="Fernie A.R."/>
        </authorList>
    </citation>
    <scope>NUCLEOTIDE SEQUENCE [LARGE SCALE GENOMIC DNA]</scope>
    <source>
        <strain evidence="2">cv. LA0716</strain>
    </source>
</reference>
<evidence type="ECO:0000313" key="3">
    <source>
        <dbReference type="RefSeq" id="XP_015086408.1"/>
    </source>
</evidence>
<name>A0ABM1HJK0_SOLPN</name>
<feature type="chain" id="PRO_5046725829" evidence="1">
    <location>
        <begin position="27"/>
        <end position="121"/>
    </location>
</feature>
<sequence length="121" mass="13429">MVIMKMLMMLVVVAILFFSHHQVIVAKEVVLVDERNESLSSSPAPATTCSANNQQQVKTCMYETTSIEACCPVFKKILGTSCPCYKYAEDLDNQILITLEAYCDVTTPCKGVQVIKLSKDE</sequence>
<accession>A0ABM1HJK0</accession>
<evidence type="ECO:0000313" key="2">
    <source>
        <dbReference type="Proteomes" id="UP000694930"/>
    </source>
</evidence>
<keyword evidence="2" id="KW-1185">Reference proteome</keyword>
<dbReference type="RefSeq" id="XP_015086408.1">
    <property type="nucleotide sequence ID" value="XM_015230922.2"/>
</dbReference>
<reference evidence="3" key="2">
    <citation type="submission" date="2025-08" db="UniProtKB">
        <authorList>
            <consortium name="RefSeq"/>
        </authorList>
    </citation>
    <scope>IDENTIFICATION</scope>
</reference>
<evidence type="ECO:0000256" key="1">
    <source>
        <dbReference type="SAM" id="SignalP"/>
    </source>
</evidence>
<gene>
    <name evidence="3" type="primary">LOC107029491</name>
</gene>
<protein>
    <submittedName>
        <fullName evidence="3">Uncharacterized protein LOC107029491</fullName>
    </submittedName>
</protein>
<keyword evidence="1" id="KW-0732">Signal</keyword>
<dbReference type="GeneID" id="107029491"/>
<dbReference type="Proteomes" id="UP000694930">
    <property type="component" value="Chromosome 1"/>
</dbReference>
<proteinExistence type="predicted"/>
<feature type="signal peptide" evidence="1">
    <location>
        <begin position="1"/>
        <end position="26"/>
    </location>
</feature>